<dbReference type="Gene3D" id="1.10.30.50">
    <property type="match status" value="1"/>
</dbReference>
<accession>A0ABD7V1G0</accession>
<dbReference type="RefSeq" id="WP_244941136.1">
    <property type="nucleotide sequence ID" value="NZ_CAACYD010000006.1"/>
</dbReference>
<dbReference type="AlphaFoldDB" id="A0ABD7V1G0"/>
<proteinExistence type="inferred from homology"/>
<dbReference type="EMBL" id="CAACYD010000006">
    <property type="protein sequence ID" value="VFA88017.1"/>
    <property type="molecule type" value="Genomic_DNA"/>
</dbReference>
<dbReference type="InterPro" id="IPR003615">
    <property type="entry name" value="HNH_nuc"/>
</dbReference>
<gene>
    <name evidence="4" type="ORF">NCTC8139_01559</name>
</gene>
<dbReference type="InterPro" id="IPR003870">
    <property type="entry name" value="DUF222"/>
</dbReference>
<dbReference type="GeneID" id="60749578"/>
<protein>
    <submittedName>
        <fullName evidence="4">Domain of uncharacterized function DUF222</fullName>
    </submittedName>
</protein>
<sequence length="437" mass="46975">MPDSSPVLPDSPALLDSPVLFDAAAVLDEILLRLVEISPPDDDPTGASTLSRLGVLCLIHNTVGHQLATHAARLESFGVARRAGSTTRQLLIGVGFPPAVAARIVRIASSLGRISRVGAHSRDGRLAGEVVDAIARGMATIEKRSPAALSDDDRQRVEAELLAQALSGATPSEIRDRAAAIGNTIADDEGGIPACDDRSLDSLSFTVTDESRVDVRVNVTQSVGEKFMAMIDERSVPRPEPDGSPDPRSAEQRRADALEVLLDQAADAAARDVIGAPRSQTLLLIPADGGDPARMPWTGSVTQATARRLSCDGTITEIVIDGETVPLEMGRERRLFPPHIRKAVIVRDECCVACGAPPSHTQVHHIQHWTEHEGETSLDNGCLLCQRCHTRVHHNGWDVVLGHDRHPWLIPPADVDPMRAPRPAYNRRTMRLDGVAA</sequence>
<dbReference type="Pfam" id="PF02720">
    <property type="entry name" value="DUF222"/>
    <property type="match status" value="1"/>
</dbReference>
<evidence type="ECO:0000256" key="2">
    <source>
        <dbReference type="SAM" id="MobiDB-lite"/>
    </source>
</evidence>
<reference evidence="4 5" key="1">
    <citation type="submission" date="2019-02" db="EMBL/GenBank/DDBJ databases">
        <authorList>
            <consortium name="Pathogen Informatics"/>
        </authorList>
    </citation>
    <scope>NUCLEOTIDE SEQUENCE [LARGE SCALE GENOMIC DNA]</scope>
    <source>
        <strain evidence="4 5">3012STDY6756503</strain>
    </source>
</reference>
<dbReference type="Pfam" id="PF01844">
    <property type="entry name" value="HNH"/>
    <property type="match status" value="1"/>
</dbReference>
<evidence type="ECO:0000259" key="3">
    <source>
        <dbReference type="SMART" id="SM00507"/>
    </source>
</evidence>
<evidence type="ECO:0000256" key="1">
    <source>
        <dbReference type="ARBA" id="ARBA00023450"/>
    </source>
</evidence>
<name>A0ABD7V1G0_9ACTN</name>
<feature type="region of interest" description="Disordered" evidence="2">
    <location>
        <begin position="233"/>
        <end position="253"/>
    </location>
</feature>
<dbReference type="SMART" id="SM00507">
    <property type="entry name" value="HNHc"/>
    <property type="match status" value="1"/>
</dbReference>
<dbReference type="CDD" id="cd00085">
    <property type="entry name" value="HNHc"/>
    <property type="match status" value="1"/>
</dbReference>
<comment type="caution">
    <text evidence="4">The sequence shown here is derived from an EMBL/GenBank/DDBJ whole genome shotgun (WGS) entry which is preliminary data.</text>
</comment>
<comment type="similarity">
    <text evidence="1">Belongs to the Rv1128c/1148c/1588c/1702c/1945/3466 family.</text>
</comment>
<evidence type="ECO:0000313" key="5">
    <source>
        <dbReference type="Proteomes" id="UP000360750"/>
    </source>
</evidence>
<evidence type="ECO:0000313" key="4">
    <source>
        <dbReference type="EMBL" id="VFA88017.1"/>
    </source>
</evidence>
<feature type="domain" description="HNH nuclease" evidence="3">
    <location>
        <begin position="339"/>
        <end position="390"/>
    </location>
</feature>
<dbReference type="InterPro" id="IPR002711">
    <property type="entry name" value="HNH"/>
</dbReference>
<dbReference type="Proteomes" id="UP000360750">
    <property type="component" value="Unassembled WGS sequence"/>
</dbReference>
<organism evidence="4 5">
    <name type="scientific">Gordonia paraffinivorans</name>
    <dbReference type="NCBI Taxonomy" id="175628"/>
    <lineage>
        <taxon>Bacteria</taxon>
        <taxon>Bacillati</taxon>
        <taxon>Actinomycetota</taxon>
        <taxon>Actinomycetes</taxon>
        <taxon>Mycobacteriales</taxon>
        <taxon>Gordoniaceae</taxon>
        <taxon>Gordonia</taxon>
    </lineage>
</organism>